<keyword evidence="1" id="KW-1133">Transmembrane helix</keyword>
<accession>A0A6M5CDG4</accession>
<proteinExistence type="predicted"/>
<keyword evidence="1" id="KW-0472">Membrane</keyword>
<evidence type="ECO:0000256" key="1">
    <source>
        <dbReference type="SAM" id="Phobius"/>
    </source>
</evidence>
<protein>
    <submittedName>
        <fullName evidence="2">Uncharacterized protein</fullName>
    </submittedName>
</protein>
<evidence type="ECO:0000313" key="2">
    <source>
        <dbReference type="EMBL" id="QJT71620.1"/>
    </source>
</evidence>
<reference evidence="2 3" key="1">
    <citation type="submission" date="2020-04" db="EMBL/GenBank/DDBJ databases">
        <authorList>
            <person name="Luo Z."/>
        </authorList>
    </citation>
    <scope>NUCLEOTIDE SEQUENCE [LARGE SCALE GENOMIC DNA]</scope>
</reference>
<keyword evidence="3" id="KW-1185">Reference proteome</keyword>
<name>A0A6M5CDG4_9CAUD</name>
<dbReference type="EMBL" id="MT380195">
    <property type="protein sequence ID" value="QJT71620.1"/>
    <property type="molecule type" value="Genomic_DNA"/>
</dbReference>
<dbReference type="Proteomes" id="UP000505092">
    <property type="component" value="Segment"/>
</dbReference>
<gene>
    <name evidence="2" type="ORF">IDEKMECI_00162</name>
</gene>
<evidence type="ECO:0000313" key="3">
    <source>
        <dbReference type="Proteomes" id="UP000505092"/>
    </source>
</evidence>
<keyword evidence="1" id="KW-0812">Transmembrane</keyword>
<feature type="transmembrane region" description="Helical" evidence="1">
    <location>
        <begin position="20"/>
        <end position="42"/>
    </location>
</feature>
<organism evidence="2 3">
    <name type="scientific">Klebsiella phage vB_Kpn_B01</name>
    <dbReference type="NCBI Taxonomy" id="2736185"/>
    <lineage>
        <taxon>Viruses</taxon>
        <taxon>Duplodnaviria</taxon>
        <taxon>Heunggongvirae</taxon>
        <taxon>Uroviricota</taxon>
        <taxon>Caudoviricetes</taxon>
        <taxon>Demerecviridae</taxon>
        <taxon>Sugarlandvirus</taxon>
        <taxon>Sugarlandvirus B01</taxon>
    </lineage>
</organism>
<sequence length="66" mass="7593">MAQQVPLLYWALIPSRIMEIASLLYFTLEAKVFLLLVGKILLRVQQLNIPLIHPDVYEISQGMNIL</sequence>